<gene>
    <name evidence="1" type="ORF">PNE06_19165</name>
</gene>
<evidence type="ECO:0000313" key="2">
    <source>
        <dbReference type="Proteomes" id="UP001211173"/>
    </source>
</evidence>
<dbReference type="EMBL" id="JAQLWV010000039">
    <property type="protein sequence ID" value="MDB7935208.1"/>
    <property type="molecule type" value="Genomic_DNA"/>
</dbReference>
<name>A0AAW6CI44_FLAPL</name>
<dbReference type="Proteomes" id="UP001211173">
    <property type="component" value="Unassembled WGS sequence"/>
</dbReference>
<proteinExistence type="predicted"/>
<dbReference type="RefSeq" id="WP_195325444.1">
    <property type="nucleotide sequence ID" value="NZ_JADMVZ010000006.1"/>
</dbReference>
<evidence type="ECO:0000313" key="1">
    <source>
        <dbReference type="EMBL" id="MDB7935208.1"/>
    </source>
</evidence>
<dbReference type="AlphaFoldDB" id="A0AAW6CI44"/>
<organism evidence="1 2">
    <name type="scientific">Flavonifractor plautii</name>
    <name type="common">Fusobacterium plautii</name>
    <dbReference type="NCBI Taxonomy" id="292800"/>
    <lineage>
        <taxon>Bacteria</taxon>
        <taxon>Bacillati</taxon>
        <taxon>Bacillota</taxon>
        <taxon>Clostridia</taxon>
        <taxon>Eubacteriales</taxon>
        <taxon>Oscillospiraceae</taxon>
        <taxon>Flavonifractor</taxon>
    </lineage>
</organism>
<sequence>MDRNLCNPFDDSAPERLRHMGLLTAEGAPEEDALAVIERLYAGLFYDALFDFYDDVGNVNAICLELAERLGTENPRRSFLNICSAYDAIYLAIPEPVWWMAGNLDLIAHFSAGFIKRLTDLLQKAG</sequence>
<protein>
    <submittedName>
        <fullName evidence="1">Uncharacterized protein</fullName>
    </submittedName>
</protein>
<comment type="caution">
    <text evidence="1">The sequence shown here is derived from an EMBL/GenBank/DDBJ whole genome shotgun (WGS) entry which is preliminary data.</text>
</comment>
<reference evidence="1" key="1">
    <citation type="submission" date="2023-01" db="EMBL/GenBank/DDBJ databases">
        <title>Human gut microbiome strain richness.</title>
        <authorList>
            <person name="Chen-Liaw A."/>
        </authorList>
    </citation>
    <scope>NUCLEOTIDE SEQUENCE</scope>
    <source>
        <strain evidence="1">1001287st1_F4_1001285I_161205</strain>
    </source>
</reference>
<accession>A0AAW6CI44</accession>